<evidence type="ECO:0000313" key="2">
    <source>
        <dbReference type="Proteomes" id="UP000554482"/>
    </source>
</evidence>
<organism evidence="1 2">
    <name type="scientific">Thalictrum thalictroides</name>
    <name type="common">Rue-anemone</name>
    <name type="synonym">Anemone thalictroides</name>
    <dbReference type="NCBI Taxonomy" id="46969"/>
    <lineage>
        <taxon>Eukaryota</taxon>
        <taxon>Viridiplantae</taxon>
        <taxon>Streptophyta</taxon>
        <taxon>Embryophyta</taxon>
        <taxon>Tracheophyta</taxon>
        <taxon>Spermatophyta</taxon>
        <taxon>Magnoliopsida</taxon>
        <taxon>Ranunculales</taxon>
        <taxon>Ranunculaceae</taxon>
        <taxon>Thalictroideae</taxon>
        <taxon>Thalictrum</taxon>
    </lineage>
</organism>
<protein>
    <submittedName>
        <fullName evidence="1">Uncharacterized protein</fullName>
    </submittedName>
</protein>
<evidence type="ECO:0000313" key="1">
    <source>
        <dbReference type="EMBL" id="KAF5194010.1"/>
    </source>
</evidence>
<dbReference type="AlphaFoldDB" id="A0A7J6WBN3"/>
<accession>A0A7J6WBN3</accession>
<feature type="non-terminal residue" evidence="1">
    <location>
        <position position="1"/>
    </location>
</feature>
<sequence length="74" mass="8228">RLQNRSSNNNGEKNISISSNVVIKNSSCHHVNLKPPEYIVGEFDLQVEAIVMDLVVVDSVVVGLVVELLLREKE</sequence>
<name>A0A7J6WBN3_THATH</name>
<reference evidence="1 2" key="1">
    <citation type="submission" date="2020-06" db="EMBL/GenBank/DDBJ databases">
        <title>Transcriptomic and genomic resources for Thalictrum thalictroides and T. hernandezii: Facilitating candidate gene discovery in an emerging model plant lineage.</title>
        <authorList>
            <person name="Arias T."/>
            <person name="Riano-Pachon D.M."/>
            <person name="Di Stilio V.S."/>
        </authorList>
    </citation>
    <scope>NUCLEOTIDE SEQUENCE [LARGE SCALE GENOMIC DNA]</scope>
    <source>
        <strain evidence="2">cv. WT478/WT964</strain>
        <tissue evidence="1">Leaves</tissue>
    </source>
</reference>
<dbReference type="Proteomes" id="UP000554482">
    <property type="component" value="Unassembled WGS sequence"/>
</dbReference>
<proteinExistence type="predicted"/>
<comment type="caution">
    <text evidence="1">The sequence shown here is derived from an EMBL/GenBank/DDBJ whole genome shotgun (WGS) entry which is preliminary data.</text>
</comment>
<dbReference type="EMBL" id="JABWDY010019329">
    <property type="protein sequence ID" value="KAF5194010.1"/>
    <property type="molecule type" value="Genomic_DNA"/>
</dbReference>
<gene>
    <name evidence="1" type="ORF">FRX31_016403</name>
</gene>
<keyword evidence="2" id="KW-1185">Reference proteome</keyword>